<dbReference type="InterPro" id="IPR036852">
    <property type="entry name" value="Peptidase_S8/S53_dom_sf"/>
</dbReference>
<comment type="caution">
    <text evidence="6">The sequence shown here is derived from an EMBL/GenBank/DDBJ whole genome shotgun (WGS) entry which is preliminary data.</text>
</comment>
<evidence type="ECO:0000256" key="3">
    <source>
        <dbReference type="ARBA" id="ARBA00022801"/>
    </source>
</evidence>
<dbReference type="EMBL" id="BARW01013082">
    <property type="protein sequence ID" value="GAI75932.1"/>
    <property type="molecule type" value="Genomic_DNA"/>
</dbReference>
<dbReference type="PROSITE" id="PS00138">
    <property type="entry name" value="SUBTILASE_SER"/>
    <property type="match status" value="1"/>
</dbReference>
<accession>X1R5B3</accession>
<dbReference type="PANTHER" id="PTHR43806">
    <property type="entry name" value="PEPTIDASE S8"/>
    <property type="match status" value="1"/>
</dbReference>
<dbReference type="GO" id="GO:0006508">
    <property type="term" value="P:proteolysis"/>
    <property type="evidence" value="ECO:0007669"/>
    <property type="project" value="UniProtKB-KW"/>
</dbReference>
<evidence type="ECO:0000313" key="6">
    <source>
        <dbReference type="EMBL" id="GAI75932.1"/>
    </source>
</evidence>
<dbReference type="PROSITE" id="PS51892">
    <property type="entry name" value="SUBTILASE"/>
    <property type="match status" value="1"/>
</dbReference>
<keyword evidence="3" id="KW-0378">Hydrolase</keyword>
<evidence type="ECO:0000256" key="2">
    <source>
        <dbReference type="ARBA" id="ARBA00022670"/>
    </source>
</evidence>
<name>X1R5B3_9ZZZZ</name>
<proteinExistence type="inferred from homology"/>
<evidence type="ECO:0000256" key="1">
    <source>
        <dbReference type="ARBA" id="ARBA00011073"/>
    </source>
</evidence>
<comment type="similarity">
    <text evidence="1">Belongs to the peptidase S8 family.</text>
</comment>
<keyword evidence="4" id="KW-0720">Serine protease</keyword>
<feature type="non-terminal residue" evidence="6">
    <location>
        <position position="1"/>
    </location>
</feature>
<dbReference type="Pfam" id="PF00082">
    <property type="entry name" value="Peptidase_S8"/>
    <property type="match status" value="1"/>
</dbReference>
<sequence length="167" mass="16946">DGVVGVAPEARIYALKVLEGGTGSYSDVIAAIQWAVDNGMQVTNNSYGSSGDPGELVKAAFDAAYYTYGVLHVAAAGNNGNPPGRGDNVIYPARWDSVIAVAATDESDNRARWSSTGLDVELSAPGVNINSILPGGDYVRMSGTSMASPHVAGTAALVITAGITGNG</sequence>
<dbReference type="AlphaFoldDB" id="X1R5B3"/>
<feature type="domain" description="Peptidase S8/S53" evidence="5">
    <location>
        <begin position="2"/>
        <end position="160"/>
    </location>
</feature>
<dbReference type="Gene3D" id="3.40.50.200">
    <property type="entry name" value="Peptidase S8/S53 domain"/>
    <property type="match status" value="1"/>
</dbReference>
<dbReference type="InterPro" id="IPR000209">
    <property type="entry name" value="Peptidase_S8/S53_dom"/>
</dbReference>
<evidence type="ECO:0000259" key="5">
    <source>
        <dbReference type="Pfam" id="PF00082"/>
    </source>
</evidence>
<dbReference type="InterPro" id="IPR023828">
    <property type="entry name" value="Peptidase_S8_Ser-AS"/>
</dbReference>
<dbReference type="PANTHER" id="PTHR43806:SF11">
    <property type="entry name" value="CEREVISIN-RELATED"/>
    <property type="match status" value="1"/>
</dbReference>
<dbReference type="SUPFAM" id="SSF52743">
    <property type="entry name" value="Subtilisin-like"/>
    <property type="match status" value="1"/>
</dbReference>
<feature type="non-terminal residue" evidence="6">
    <location>
        <position position="167"/>
    </location>
</feature>
<organism evidence="6">
    <name type="scientific">marine sediment metagenome</name>
    <dbReference type="NCBI Taxonomy" id="412755"/>
    <lineage>
        <taxon>unclassified sequences</taxon>
        <taxon>metagenomes</taxon>
        <taxon>ecological metagenomes</taxon>
    </lineage>
</organism>
<protein>
    <recommendedName>
        <fullName evidence="5">Peptidase S8/S53 domain-containing protein</fullName>
    </recommendedName>
</protein>
<evidence type="ECO:0000256" key="4">
    <source>
        <dbReference type="ARBA" id="ARBA00022825"/>
    </source>
</evidence>
<gene>
    <name evidence="6" type="ORF">S12H4_24222</name>
</gene>
<dbReference type="GO" id="GO:0004252">
    <property type="term" value="F:serine-type endopeptidase activity"/>
    <property type="evidence" value="ECO:0007669"/>
    <property type="project" value="InterPro"/>
</dbReference>
<keyword evidence="2" id="KW-0645">Protease</keyword>
<dbReference type="InterPro" id="IPR050131">
    <property type="entry name" value="Peptidase_S8_subtilisin-like"/>
</dbReference>
<reference evidence="6" key="1">
    <citation type="journal article" date="2014" name="Front. Microbiol.">
        <title>High frequency of phylogenetically diverse reductive dehalogenase-homologous genes in deep subseafloor sedimentary metagenomes.</title>
        <authorList>
            <person name="Kawai M."/>
            <person name="Futagami T."/>
            <person name="Toyoda A."/>
            <person name="Takaki Y."/>
            <person name="Nishi S."/>
            <person name="Hori S."/>
            <person name="Arai W."/>
            <person name="Tsubouchi T."/>
            <person name="Morono Y."/>
            <person name="Uchiyama I."/>
            <person name="Ito T."/>
            <person name="Fujiyama A."/>
            <person name="Inagaki F."/>
            <person name="Takami H."/>
        </authorList>
    </citation>
    <scope>NUCLEOTIDE SEQUENCE</scope>
    <source>
        <strain evidence="6">Expedition CK06-06</strain>
    </source>
</reference>